<protein>
    <submittedName>
        <fullName evidence="4">Class I SAM-dependent RNA methyltransferase</fullName>
    </submittedName>
</protein>
<dbReference type="PROSITE" id="PS01261">
    <property type="entry name" value="UPF0020"/>
    <property type="match status" value="1"/>
</dbReference>
<organism evidence="4 5">
    <name type="scientific">Candidatus Faecivivens stercoripullorum</name>
    <dbReference type="NCBI Taxonomy" id="2840805"/>
    <lineage>
        <taxon>Bacteria</taxon>
        <taxon>Bacillati</taxon>
        <taxon>Bacillota</taxon>
        <taxon>Clostridia</taxon>
        <taxon>Eubacteriales</taxon>
        <taxon>Oscillospiraceae</taxon>
        <taxon>Oscillospiraceae incertae sedis</taxon>
        <taxon>Candidatus Faecivivens</taxon>
    </lineage>
</organism>
<keyword evidence="2" id="KW-0808">Transferase</keyword>
<name>A0A9D1H725_9FIRM</name>
<dbReference type="InterPro" id="IPR002052">
    <property type="entry name" value="DNA_methylase_N6_adenine_CS"/>
</dbReference>
<dbReference type="SMART" id="SM00981">
    <property type="entry name" value="THUMP"/>
    <property type="match status" value="1"/>
</dbReference>
<evidence type="ECO:0000313" key="5">
    <source>
        <dbReference type="Proteomes" id="UP000824160"/>
    </source>
</evidence>
<comment type="caution">
    <text evidence="4">The sequence shown here is derived from an EMBL/GenBank/DDBJ whole genome shotgun (WGS) entry which is preliminary data.</text>
</comment>
<dbReference type="CDD" id="cd11715">
    <property type="entry name" value="THUMP_AdoMetMT"/>
    <property type="match status" value="1"/>
</dbReference>
<accession>A0A9D1H725</accession>
<dbReference type="Pfam" id="PF02926">
    <property type="entry name" value="THUMP"/>
    <property type="match status" value="1"/>
</dbReference>
<dbReference type="GO" id="GO:0070043">
    <property type="term" value="F:rRNA (guanine-N7-)-methyltransferase activity"/>
    <property type="evidence" value="ECO:0007669"/>
    <property type="project" value="TreeGrafter"/>
</dbReference>
<dbReference type="InterPro" id="IPR029063">
    <property type="entry name" value="SAM-dependent_MTases_sf"/>
</dbReference>
<feature type="domain" description="THUMP" evidence="3">
    <location>
        <begin position="57"/>
        <end position="154"/>
    </location>
</feature>
<dbReference type="EMBL" id="DVLW01000117">
    <property type="protein sequence ID" value="HIT94411.1"/>
    <property type="molecule type" value="Genomic_DNA"/>
</dbReference>
<dbReference type="Gene3D" id="3.40.50.150">
    <property type="entry name" value="Vaccinia Virus protein VP39"/>
    <property type="match status" value="1"/>
</dbReference>
<reference evidence="4" key="1">
    <citation type="submission" date="2020-10" db="EMBL/GenBank/DDBJ databases">
        <authorList>
            <person name="Gilroy R."/>
        </authorList>
    </citation>
    <scope>NUCLEOTIDE SEQUENCE</scope>
    <source>
        <strain evidence="4">ChiBcec7-5410</strain>
    </source>
</reference>
<proteinExistence type="predicted"/>
<dbReference type="InterPro" id="IPR000241">
    <property type="entry name" value="RlmKL-like_Mtase"/>
</dbReference>
<evidence type="ECO:0000256" key="2">
    <source>
        <dbReference type="ARBA" id="ARBA00022679"/>
    </source>
</evidence>
<gene>
    <name evidence="4" type="ORF">IAC43_04445</name>
</gene>
<evidence type="ECO:0000313" key="4">
    <source>
        <dbReference type="EMBL" id="HIT94411.1"/>
    </source>
</evidence>
<dbReference type="InterPro" id="IPR054170">
    <property type="entry name" value="RlmL_1st"/>
</dbReference>
<keyword evidence="1 4" id="KW-0489">Methyltransferase</keyword>
<dbReference type="PANTHER" id="PTHR47313">
    <property type="entry name" value="RIBOSOMAL RNA LARGE SUBUNIT METHYLTRANSFERASE K/L"/>
    <property type="match status" value="1"/>
</dbReference>
<dbReference type="Pfam" id="PF22020">
    <property type="entry name" value="RlmL_1st"/>
    <property type="match status" value="1"/>
</dbReference>
<dbReference type="AlphaFoldDB" id="A0A9D1H725"/>
<evidence type="ECO:0000256" key="1">
    <source>
        <dbReference type="ARBA" id="ARBA00022603"/>
    </source>
</evidence>
<sequence length="378" mass="42579">MEYTYIAPCLFGLESILAGEVRRLGGENVLVSDGRVQFTGPLNMMARANLNLRTAERVLIRLGEFDAHSFTQLFDGVRALPLEEFVGKSDAFPVKGYAIHSALHSVPDCQKIIKKAAVERLREKYGVSWFEETGPVHQIQFSIMKDHAVIMLDTSGAGLHKRGYRKNANEAPIRETLASGMLDLAFVKKDTQLYDPFCGSGTILIEGALRALNIPAGIGRGFAAEKWDAVPPHIWKEERARGLDLVRKDAQFCAFGSDIDRNAFELALDNARKAGVAERVRVRIRDIKEFRVPETAAVVVTNPPYGERMLDVEQARQIEKTMGRVFKRGLTGYYIISPDEEFEAQFGRRANKIRRLYNGMLRCNFYMYYGDRPKKPAP</sequence>
<dbReference type="Proteomes" id="UP000824160">
    <property type="component" value="Unassembled WGS sequence"/>
</dbReference>
<reference evidence="4" key="2">
    <citation type="journal article" date="2021" name="PeerJ">
        <title>Extensive microbial diversity within the chicken gut microbiome revealed by metagenomics and culture.</title>
        <authorList>
            <person name="Gilroy R."/>
            <person name="Ravi A."/>
            <person name="Getino M."/>
            <person name="Pursley I."/>
            <person name="Horton D.L."/>
            <person name="Alikhan N.F."/>
            <person name="Baker D."/>
            <person name="Gharbi K."/>
            <person name="Hall N."/>
            <person name="Watson M."/>
            <person name="Adriaenssens E.M."/>
            <person name="Foster-Nyarko E."/>
            <person name="Jarju S."/>
            <person name="Secka A."/>
            <person name="Antonio M."/>
            <person name="Oren A."/>
            <person name="Chaudhuri R.R."/>
            <person name="La Ragione R."/>
            <person name="Hildebrand F."/>
            <person name="Pallen M.J."/>
        </authorList>
    </citation>
    <scope>NUCLEOTIDE SEQUENCE</scope>
    <source>
        <strain evidence="4">ChiBcec7-5410</strain>
    </source>
</reference>
<dbReference type="Gene3D" id="3.30.2130.30">
    <property type="match status" value="1"/>
</dbReference>
<dbReference type="PROSITE" id="PS00092">
    <property type="entry name" value="N6_MTASE"/>
    <property type="match status" value="1"/>
</dbReference>
<dbReference type="PANTHER" id="PTHR47313:SF1">
    <property type="entry name" value="RIBOSOMAL RNA LARGE SUBUNIT METHYLTRANSFERASE K_L"/>
    <property type="match status" value="1"/>
</dbReference>
<dbReference type="GO" id="GO:0008990">
    <property type="term" value="F:rRNA (guanine-N2-)-methyltransferase activity"/>
    <property type="evidence" value="ECO:0007669"/>
    <property type="project" value="TreeGrafter"/>
</dbReference>
<dbReference type="InterPro" id="IPR053943">
    <property type="entry name" value="RlmKL-like_Mtase_CS"/>
</dbReference>
<evidence type="ECO:0000259" key="3">
    <source>
        <dbReference type="SMART" id="SM00981"/>
    </source>
</evidence>
<dbReference type="GO" id="GO:0003723">
    <property type="term" value="F:RNA binding"/>
    <property type="evidence" value="ECO:0007669"/>
    <property type="project" value="InterPro"/>
</dbReference>
<dbReference type="SUPFAM" id="SSF53335">
    <property type="entry name" value="S-adenosyl-L-methionine-dependent methyltransferases"/>
    <property type="match status" value="1"/>
</dbReference>
<dbReference type="Pfam" id="PF01170">
    <property type="entry name" value="UPF0020"/>
    <property type="match status" value="1"/>
</dbReference>
<dbReference type="InterPro" id="IPR004114">
    <property type="entry name" value="THUMP_dom"/>
</dbReference>